<comment type="caution">
    <text evidence="1">The sequence shown here is derived from an EMBL/GenBank/DDBJ whole genome shotgun (WGS) entry which is preliminary data.</text>
</comment>
<dbReference type="Gene3D" id="3.30.710.10">
    <property type="entry name" value="Potassium Channel Kv1.1, Chain A"/>
    <property type="match status" value="1"/>
</dbReference>
<evidence type="ECO:0000313" key="2">
    <source>
        <dbReference type="Proteomes" id="UP001222325"/>
    </source>
</evidence>
<proteinExistence type="predicted"/>
<dbReference type="SUPFAM" id="SSF54695">
    <property type="entry name" value="POZ domain"/>
    <property type="match status" value="1"/>
</dbReference>
<evidence type="ECO:0008006" key="3">
    <source>
        <dbReference type="Google" id="ProtNLM"/>
    </source>
</evidence>
<sequence>MAVPAEETVSDRFNYPDADIAFRSSDCTVFRVHIKNLETHSDGFPPAALCAPQTGPTEVVDLSEPAATLELLFQYMYPQRQPDLNAINFPLLADLSEAAEKYQVYSAMDICRIFMGNGLQDNALTVLNYAVRHGYREIADEAAPLTVSLPLEEVGRHMHQMYMGSWIQYYGEWQKILELACAEGWRIGHSNPCRISNSNAPCPHWVAARQHVLSKLGARPGTLNDLAMIFTTAHGLYPCAIESLRQWEYFVAVKIKDIPRFSTFL</sequence>
<dbReference type="InterPro" id="IPR011333">
    <property type="entry name" value="SKP1/BTB/POZ_sf"/>
</dbReference>
<name>A0AAD6XPZ0_9AGAR</name>
<keyword evidence="2" id="KW-1185">Reference proteome</keyword>
<reference evidence="1" key="1">
    <citation type="submission" date="2023-03" db="EMBL/GenBank/DDBJ databases">
        <title>Massive genome expansion in bonnet fungi (Mycena s.s.) driven by repeated elements and novel gene families across ecological guilds.</title>
        <authorList>
            <consortium name="Lawrence Berkeley National Laboratory"/>
            <person name="Harder C.B."/>
            <person name="Miyauchi S."/>
            <person name="Viragh M."/>
            <person name="Kuo A."/>
            <person name="Thoen E."/>
            <person name="Andreopoulos B."/>
            <person name="Lu D."/>
            <person name="Skrede I."/>
            <person name="Drula E."/>
            <person name="Henrissat B."/>
            <person name="Morin E."/>
            <person name="Kohler A."/>
            <person name="Barry K."/>
            <person name="LaButti K."/>
            <person name="Morin E."/>
            <person name="Salamov A."/>
            <person name="Lipzen A."/>
            <person name="Mereny Z."/>
            <person name="Hegedus B."/>
            <person name="Baldrian P."/>
            <person name="Stursova M."/>
            <person name="Weitz H."/>
            <person name="Taylor A."/>
            <person name="Grigoriev I.V."/>
            <person name="Nagy L.G."/>
            <person name="Martin F."/>
            <person name="Kauserud H."/>
        </authorList>
    </citation>
    <scope>NUCLEOTIDE SEQUENCE</scope>
    <source>
        <strain evidence="1">CBHHK173m</strain>
    </source>
</reference>
<protein>
    <recommendedName>
        <fullName evidence="3">BTB domain-containing protein</fullName>
    </recommendedName>
</protein>
<dbReference type="EMBL" id="JARJCN010000036">
    <property type="protein sequence ID" value="KAJ7084802.1"/>
    <property type="molecule type" value="Genomic_DNA"/>
</dbReference>
<dbReference type="Proteomes" id="UP001222325">
    <property type="component" value="Unassembled WGS sequence"/>
</dbReference>
<evidence type="ECO:0000313" key="1">
    <source>
        <dbReference type="EMBL" id="KAJ7084802.1"/>
    </source>
</evidence>
<gene>
    <name evidence="1" type="ORF">B0H15DRAFT_847662</name>
</gene>
<dbReference type="AlphaFoldDB" id="A0AAD6XPZ0"/>
<accession>A0AAD6XPZ0</accession>
<organism evidence="1 2">
    <name type="scientific">Mycena belliarum</name>
    <dbReference type="NCBI Taxonomy" id="1033014"/>
    <lineage>
        <taxon>Eukaryota</taxon>
        <taxon>Fungi</taxon>
        <taxon>Dikarya</taxon>
        <taxon>Basidiomycota</taxon>
        <taxon>Agaricomycotina</taxon>
        <taxon>Agaricomycetes</taxon>
        <taxon>Agaricomycetidae</taxon>
        <taxon>Agaricales</taxon>
        <taxon>Marasmiineae</taxon>
        <taxon>Mycenaceae</taxon>
        <taxon>Mycena</taxon>
    </lineage>
</organism>